<dbReference type="SUPFAM" id="SSF81301">
    <property type="entry name" value="Nucleotidyltransferase"/>
    <property type="match status" value="1"/>
</dbReference>
<dbReference type="CDD" id="cd05398">
    <property type="entry name" value="NT_ClassII-CCAase"/>
    <property type="match status" value="1"/>
</dbReference>
<keyword evidence="7" id="KW-0460">Magnesium</keyword>
<dbReference type="Pfam" id="PF01743">
    <property type="entry name" value="PolyA_pol"/>
    <property type="match status" value="1"/>
</dbReference>
<protein>
    <submittedName>
        <fullName evidence="11">Poly(A) polymerase</fullName>
    </submittedName>
</protein>
<dbReference type="NCBIfam" id="TIGR02692">
    <property type="entry name" value="tRNA_CCA_actino"/>
    <property type="match status" value="1"/>
</dbReference>
<dbReference type="GO" id="GO:0008033">
    <property type="term" value="P:tRNA processing"/>
    <property type="evidence" value="ECO:0007669"/>
    <property type="project" value="UniProtKB-KW"/>
</dbReference>
<dbReference type="GO" id="GO:0000166">
    <property type="term" value="F:nucleotide binding"/>
    <property type="evidence" value="ECO:0007669"/>
    <property type="project" value="UniProtKB-KW"/>
</dbReference>
<dbReference type="InterPro" id="IPR002646">
    <property type="entry name" value="PolA_pol_head_dom"/>
</dbReference>
<keyword evidence="2" id="KW-0808">Transferase</keyword>
<evidence type="ECO:0000256" key="6">
    <source>
        <dbReference type="ARBA" id="ARBA00022741"/>
    </source>
</evidence>
<dbReference type="Proteomes" id="UP000317893">
    <property type="component" value="Unassembled WGS sequence"/>
</dbReference>
<evidence type="ECO:0000256" key="8">
    <source>
        <dbReference type="SAM" id="Coils"/>
    </source>
</evidence>
<evidence type="ECO:0000256" key="5">
    <source>
        <dbReference type="ARBA" id="ARBA00022723"/>
    </source>
</evidence>
<proteinExistence type="predicted"/>
<dbReference type="AlphaFoldDB" id="A0A542DZ92"/>
<dbReference type="SMART" id="SM00471">
    <property type="entry name" value="HDc"/>
    <property type="match status" value="1"/>
</dbReference>
<organism evidence="11 12">
    <name type="scientific">Lapillicoccus jejuensis</name>
    <dbReference type="NCBI Taxonomy" id="402171"/>
    <lineage>
        <taxon>Bacteria</taxon>
        <taxon>Bacillati</taxon>
        <taxon>Actinomycetota</taxon>
        <taxon>Actinomycetes</taxon>
        <taxon>Micrococcales</taxon>
        <taxon>Intrasporangiaceae</taxon>
        <taxon>Lapillicoccus</taxon>
    </lineage>
</organism>
<dbReference type="Pfam" id="PF12627">
    <property type="entry name" value="PolyA_pol_RNAbd"/>
    <property type="match status" value="1"/>
</dbReference>
<dbReference type="CDD" id="cd00077">
    <property type="entry name" value="HDc"/>
    <property type="match status" value="1"/>
</dbReference>
<name>A0A542DZ92_9MICO</name>
<keyword evidence="8" id="KW-0175">Coiled coil</keyword>
<dbReference type="InterPro" id="IPR014065">
    <property type="entry name" value="tRNA_adenylyltransferase"/>
</dbReference>
<keyword evidence="12" id="KW-1185">Reference proteome</keyword>
<comment type="caution">
    <text evidence="11">The sequence shown here is derived from an EMBL/GenBank/DDBJ whole genome shotgun (WGS) entry which is preliminary data.</text>
</comment>
<evidence type="ECO:0000256" key="2">
    <source>
        <dbReference type="ARBA" id="ARBA00022679"/>
    </source>
</evidence>
<dbReference type="FunFam" id="1.10.3090.10:FF:000002">
    <property type="entry name" value="CCA tRNA nucleotidyltransferase"/>
    <property type="match status" value="1"/>
</dbReference>
<keyword evidence="3" id="KW-0819">tRNA processing</keyword>
<evidence type="ECO:0000256" key="7">
    <source>
        <dbReference type="ARBA" id="ARBA00022842"/>
    </source>
</evidence>
<dbReference type="Gene3D" id="3.30.460.10">
    <property type="entry name" value="Beta Polymerase, domain 2"/>
    <property type="match status" value="1"/>
</dbReference>
<dbReference type="EMBL" id="VFMN01000001">
    <property type="protein sequence ID" value="TQJ08369.1"/>
    <property type="molecule type" value="Genomic_DNA"/>
</dbReference>
<dbReference type="GO" id="GO:0000049">
    <property type="term" value="F:tRNA binding"/>
    <property type="evidence" value="ECO:0007669"/>
    <property type="project" value="TreeGrafter"/>
</dbReference>
<dbReference type="Pfam" id="PF01966">
    <property type="entry name" value="HD"/>
    <property type="match status" value="1"/>
</dbReference>
<evidence type="ECO:0000259" key="10">
    <source>
        <dbReference type="SMART" id="SM00471"/>
    </source>
</evidence>
<feature type="region of interest" description="Disordered" evidence="9">
    <location>
        <begin position="1"/>
        <end position="22"/>
    </location>
</feature>
<keyword evidence="6" id="KW-0547">Nucleotide-binding</keyword>
<dbReference type="InterPro" id="IPR006674">
    <property type="entry name" value="HD_domain"/>
</dbReference>
<accession>A0A542DZ92</accession>
<feature type="coiled-coil region" evidence="8">
    <location>
        <begin position="443"/>
        <end position="470"/>
    </location>
</feature>
<keyword evidence="4" id="KW-0548">Nucleotidyltransferase</keyword>
<reference evidence="11 12" key="1">
    <citation type="submission" date="2019-06" db="EMBL/GenBank/DDBJ databases">
        <title>Sequencing the genomes of 1000 actinobacteria strains.</title>
        <authorList>
            <person name="Klenk H.-P."/>
        </authorList>
    </citation>
    <scope>NUCLEOTIDE SEQUENCE [LARGE SCALE GENOMIC DNA]</scope>
    <source>
        <strain evidence="11 12">DSM 18607</strain>
    </source>
</reference>
<evidence type="ECO:0000256" key="4">
    <source>
        <dbReference type="ARBA" id="ARBA00022695"/>
    </source>
</evidence>
<comment type="cofactor">
    <cofactor evidence="1">
        <name>Mg(2+)</name>
        <dbReference type="ChEBI" id="CHEBI:18420"/>
    </cofactor>
</comment>
<dbReference type="GO" id="GO:0046872">
    <property type="term" value="F:metal ion binding"/>
    <property type="evidence" value="ECO:0007669"/>
    <property type="project" value="UniProtKB-KW"/>
</dbReference>
<dbReference type="NCBIfam" id="TIGR00277">
    <property type="entry name" value="HDIG"/>
    <property type="match status" value="1"/>
</dbReference>
<keyword evidence="5" id="KW-0479">Metal-binding</keyword>
<feature type="compositionally biased region" description="Gly residues" evidence="9">
    <location>
        <begin position="1"/>
        <end position="12"/>
    </location>
</feature>
<dbReference type="GO" id="GO:0016779">
    <property type="term" value="F:nucleotidyltransferase activity"/>
    <property type="evidence" value="ECO:0007669"/>
    <property type="project" value="UniProtKB-KW"/>
</dbReference>
<dbReference type="SUPFAM" id="SSF81891">
    <property type="entry name" value="Poly A polymerase C-terminal region-like"/>
    <property type="match status" value="1"/>
</dbReference>
<dbReference type="InterPro" id="IPR032828">
    <property type="entry name" value="PolyA_RNA-bd"/>
</dbReference>
<evidence type="ECO:0000256" key="3">
    <source>
        <dbReference type="ARBA" id="ARBA00022694"/>
    </source>
</evidence>
<feature type="domain" description="HD/PDEase" evidence="10">
    <location>
        <begin position="297"/>
        <end position="465"/>
    </location>
</feature>
<evidence type="ECO:0000313" key="12">
    <source>
        <dbReference type="Proteomes" id="UP000317893"/>
    </source>
</evidence>
<evidence type="ECO:0000256" key="9">
    <source>
        <dbReference type="SAM" id="MobiDB-lite"/>
    </source>
</evidence>
<dbReference type="PANTHER" id="PTHR46173">
    <property type="entry name" value="CCA TRNA NUCLEOTIDYLTRANSFERASE 1, MITOCHONDRIAL"/>
    <property type="match status" value="1"/>
</dbReference>
<dbReference type="Gene3D" id="1.10.3090.10">
    <property type="entry name" value="cca-adding enzyme, domain 2"/>
    <property type="match status" value="1"/>
</dbReference>
<evidence type="ECO:0000313" key="11">
    <source>
        <dbReference type="EMBL" id="TQJ08369.1"/>
    </source>
</evidence>
<sequence length="525" mass="57757">MTPGALGPGCGSSGAPYGVRRPPRQRLRLTVVPPTPADPPAVTARLLERAVAGLAPVLPLLQEVGALFAAAGHELALVGGPVRDAFLGRPAVDLDLTTDAEPDRVLELTRRWADAHWDVGRAFGTIGLRKGHDHLEITTYRTDEYDRTSRKPQVRFGTSLEEDLVRRDFTVNAMALRLPQLEFVDLHGGLEDLAGRVLRTPATATESFADDPLRMMRAARFAAQLGLRVGTEVRAAMTERAPTITMVSAERVRDELSKLLLTAQPREGLRLLVDTGLAAHVLPELPALQLEVDEHHRHKDVYEHSLTVLDQAIALEGPRRVVGVEAPLEVRGPDLVLRLAALLHDIGKPATRRFEDGGGVSFHHHELVGAKLSAKRLTALRYDKETVKAVSRLVELHLRFHGYGGGEWTDSAVRRYVTDAGPLLAHLHLLTRSDSTTRNARKAARLARTYDDLEARIERLQAQEELAAVRPELDGHEISRVLGIPPGREVGEAYRFLLALRLDEGVLGEDVARERLLAWWAARSG</sequence>
<gene>
    <name evidence="11" type="ORF">FB458_1457</name>
</gene>
<dbReference type="InterPro" id="IPR006675">
    <property type="entry name" value="HDIG_dom"/>
</dbReference>
<evidence type="ECO:0000256" key="1">
    <source>
        <dbReference type="ARBA" id="ARBA00001946"/>
    </source>
</evidence>
<dbReference type="InterPro" id="IPR043519">
    <property type="entry name" value="NT_sf"/>
</dbReference>
<dbReference type="InterPro" id="IPR003607">
    <property type="entry name" value="HD/PDEase_dom"/>
</dbReference>
<dbReference type="PANTHER" id="PTHR46173:SF1">
    <property type="entry name" value="CCA TRNA NUCLEOTIDYLTRANSFERASE 1, MITOCHONDRIAL"/>
    <property type="match status" value="1"/>
</dbReference>
<dbReference type="InterPro" id="IPR050264">
    <property type="entry name" value="Bact_CCA-adding_enz_type3_sf"/>
</dbReference>